<dbReference type="AlphaFoldDB" id="A0A8T2JX40"/>
<evidence type="ECO:0000256" key="5">
    <source>
        <dbReference type="ARBA" id="ARBA00022725"/>
    </source>
</evidence>
<keyword evidence="8 14" id="KW-0472">Membrane</keyword>
<keyword evidence="9" id="KW-1015">Disulfide bond</keyword>
<dbReference type="PANTHER" id="PTHR24242:SF227">
    <property type="entry name" value="OLFACTORY RECEPTOR"/>
    <property type="match status" value="1"/>
</dbReference>
<dbReference type="SUPFAM" id="SSF81321">
    <property type="entry name" value="Family A G protein-coupled receptor-like"/>
    <property type="match status" value="1"/>
</dbReference>
<evidence type="ECO:0000256" key="9">
    <source>
        <dbReference type="ARBA" id="ARBA00023157"/>
    </source>
</evidence>
<organism evidence="15 16">
    <name type="scientific">Hymenochirus boettgeri</name>
    <name type="common">Congo dwarf clawed frog</name>
    <dbReference type="NCBI Taxonomy" id="247094"/>
    <lineage>
        <taxon>Eukaryota</taxon>
        <taxon>Metazoa</taxon>
        <taxon>Chordata</taxon>
        <taxon>Craniata</taxon>
        <taxon>Vertebrata</taxon>
        <taxon>Euteleostomi</taxon>
        <taxon>Amphibia</taxon>
        <taxon>Batrachia</taxon>
        <taxon>Anura</taxon>
        <taxon>Pipoidea</taxon>
        <taxon>Pipidae</taxon>
        <taxon>Pipinae</taxon>
        <taxon>Hymenochirus</taxon>
    </lineage>
</organism>
<evidence type="ECO:0000256" key="10">
    <source>
        <dbReference type="ARBA" id="ARBA00023170"/>
    </source>
</evidence>
<gene>
    <name evidence="15" type="ORF">GDO86_016439</name>
</gene>
<dbReference type="Pfam" id="PF13853">
    <property type="entry name" value="7tm_4"/>
    <property type="match status" value="1"/>
</dbReference>
<dbReference type="EMBL" id="JAACNH010000003">
    <property type="protein sequence ID" value="KAG8449779.1"/>
    <property type="molecule type" value="Genomic_DNA"/>
</dbReference>
<evidence type="ECO:0000256" key="6">
    <source>
        <dbReference type="ARBA" id="ARBA00022989"/>
    </source>
</evidence>
<evidence type="ECO:0000256" key="4">
    <source>
        <dbReference type="ARBA" id="ARBA00022692"/>
    </source>
</evidence>
<dbReference type="OrthoDB" id="10017003at2759"/>
<evidence type="ECO:0000256" key="3">
    <source>
        <dbReference type="ARBA" id="ARBA00022606"/>
    </source>
</evidence>
<feature type="transmembrane region" description="Helical" evidence="14">
    <location>
        <begin position="141"/>
        <end position="163"/>
    </location>
</feature>
<keyword evidence="12 13" id="KW-0807">Transducer</keyword>
<keyword evidence="3 14" id="KW-0716">Sensory transduction</keyword>
<dbReference type="GO" id="GO:0004984">
    <property type="term" value="F:olfactory receptor activity"/>
    <property type="evidence" value="ECO:0007669"/>
    <property type="project" value="InterPro"/>
</dbReference>
<keyword evidence="5 14" id="KW-0552">Olfaction</keyword>
<name>A0A8T2JX40_9PIPI</name>
<dbReference type="InterPro" id="IPR050939">
    <property type="entry name" value="Olfactory_GPCR1"/>
</dbReference>
<dbReference type="PRINTS" id="PR00237">
    <property type="entry name" value="GPCRRHODOPSN"/>
</dbReference>
<comment type="subcellular location">
    <subcellularLocation>
        <location evidence="1 14">Cell membrane</location>
        <topology evidence="1 14">Multi-pass membrane protein</topology>
    </subcellularLocation>
</comment>
<feature type="transmembrane region" description="Helical" evidence="14">
    <location>
        <begin position="201"/>
        <end position="224"/>
    </location>
</feature>
<accession>A0A8T2JX40</accession>
<keyword evidence="2 14" id="KW-1003">Cell membrane</keyword>
<dbReference type="Proteomes" id="UP000812440">
    <property type="component" value="Chromosome 8_10"/>
</dbReference>
<dbReference type="PANTHER" id="PTHR24242">
    <property type="entry name" value="G-PROTEIN COUPLED RECEPTOR"/>
    <property type="match status" value="1"/>
</dbReference>
<protein>
    <recommendedName>
        <fullName evidence="14">Olfactory receptor</fullName>
    </recommendedName>
</protein>
<dbReference type="GO" id="GO:0004930">
    <property type="term" value="F:G protein-coupled receptor activity"/>
    <property type="evidence" value="ECO:0007669"/>
    <property type="project" value="UniProtKB-KW"/>
</dbReference>
<evidence type="ECO:0000256" key="12">
    <source>
        <dbReference type="ARBA" id="ARBA00023224"/>
    </source>
</evidence>
<feature type="transmembrane region" description="Helical" evidence="14">
    <location>
        <begin position="24"/>
        <end position="49"/>
    </location>
</feature>
<dbReference type="InterPro" id="IPR000276">
    <property type="entry name" value="GPCR_Rhodpsn"/>
</dbReference>
<dbReference type="PROSITE" id="PS00237">
    <property type="entry name" value="G_PROTEIN_RECEP_F1_1"/>
    <property type="match status" value="1"/>
</dbReference>
<keyword evidence="7 13" id="KW-0297">G-protein coupled receptor</keyword>
<evidence type="ECO:0000256" key="2">
    <source>
        <dbReference type="ARBA" id="ARBA00022475"/>
    </source>
</evidence>
<dbReference type="FunFam" id="1.20.1070.10:FF:000015">
    <property type="entry name" value="Olfactory receptor"/>
    <property type="match status" value="1"/>
</dbReference>
<evidence type="ECO:0000313" key="16">
    <source>
        <dbReference type="Proteomes" id="UP000812440"/>
    </source>
</evidence>
<comment type="caution">
    <text evidence="15">The sequence shown here is derived from an EMBL/GenBank/DDBJ whole genome shotgun (WGS) entry which is preliminary data.</text>
</comment>
<dbReference type="InterPro" id="IPR000725">
    <property type="entry name" value="Olfact_rcpt"/>
</dbReference>
<keyword evidence="6 14" id="KW-1133">Transmembrane helix</keyword>
<proteinExistence type="inferred from homology"/>
<dbReference type="PRINTS" id="PR00245">
    <property type="entry name" value="OLFACTORYR"/>
</dbReference>
<feature type="transmembrane region" description="Helical" evidence="14">
    <location>
        <begin position="274"/>
        <end position="292"/>
    </location>
</feature>
<evidence type="ECO:0000256" key="1">
    <source>
        <dbReference type="ARBA" id="ARBA00004651"/>
    </source>
</evidence>
<comment type="similarity">
    <text evidence="13">Belongs to the G-protein coupled receptor 1 family.</text>
</comment>
<dbReference type="Gene3D" id="1.20.1070.10">
    <property type="entry name" value="Rhodopsin 7-helix transmembrane proteins"/>
    <property type="match status" value="1"/>
</dbReference>
<evidence type="ECO:0000256" key="7">
    <source>
        <dbReference type="ARBA" id="ARBA00023040"/>
    </source>
</evidence>
<keyword evidence="11" id="KW-0325">Glycoprotein</keyword>
<evidence type="ECO:0000313" key="15">
    <source>
        <dbReference type="EMBL" id="KAG8449779.1"/>
    </source>
</evidence>
<evidence type="ECO:0000256" key="11">
    <source>
        <dbReference type="ARBA" id="ARBA00023180"/>
    </source>
</evidence>
<evidence type="ECO:0000256" key="13">
    <source>
        <dbReference type="RuleBase" id="RU000688"/>
    </source>
</evidence>
<sequence length="321" mass="36683">MDRNQSVNEFIIVGFSEITHYGEIFSLLFLLAYFIIITANVVVTFVIFYDQRLHTPMYYFIGTLSLIEICIISSVFPTFFPVVLLGETHISLLCCISQMYLFHSLIITENYLLNVMAFDRYIAIVHALRYHAIMTPRVCKILIVGCWLFGFLTPLILLTMVSLMTFCGPNKIRHLFCDSSPLLTLSCAMESYSVFTEFATTLLPTTITALFIVITYFQIFIIILKMKTREECRKAIRICVSHIIAAFLFYGSGAFMYIKLEMSSYSSSFDLATAIHHSVVTPLLSPLIYSLPSTEIKKAVRKQFLSKKIFKSNQHMNAIAK</sequence>
<reference evidence="15" key="1">
    <citation type="thesis" date="2020" institute="ProQuest LLC" country="789 East Eisenhower Parkway, Ann Arbor, MI, USA">
        <title>Comparative Genomics and Chromosome Evolution.</title>
        <authorList>
            <person name="Mudd A.B."/>
        </authorList>
    </citation>
    <scope>NUCLEOTIDE SEQUENCE</scope>
    <source>
        <strain evidence="15">Female2</strain>
        <tissue evidence="15">Blood</tissue>
    </source>
</reference>
<evidence type="ECO:0000256" key="8">
    <source>
        <dbReference type="ARBA" id="ARBA00023136"/>
    </source>
</evidence>
<feature type="transmembrane region" description="Helical" evidence="14">
    <location>
        <begin position="56"/>
        <end position="76"/>
    </location>
</feature>
<feature type="transmembrane region" description="Helical" evidence="14">
    <location>
        <begin position="236"/>
        <end position="258"/>
    </location>
</feature>
<keyword evidence="10 13" id="KW-0675">Receptor</keyword>
<dbReference type="CDD" id="cd13954">
    <property type="entry name" value="7tmA_OR"/>
    <property type="match status" value="1"/>
</dbReference>
<keyword evidence="4 13" id="KW-0812">Transmembrane</keyword>
<keyword evidence="16" id="KW-1185">Reference proteome</keyword>
<dbReference type="GO" id="GO:0005886">
    <property type="term" value="C:plasma membrane"/>
    <property type="evidence" value="ECO:0007669"/>
    <property type="project" value="UniProtKB-SubCell"/>
</dbReference>
<evidence type="ECO:0000256" key="14">
    <source>
        <dbReference type="RuleBase" id="RU363047"/>
    </source>
</evidence>